<dbReference type="SUPFAM" id="SSF63707">
    <property type="entry name" value="Ganglioside M2 (gm2) activator"/>
    <property type="match status" value="1"/>
</dbReference>
<proteinExistence type="predicted"/>
<dbReference type="InterPro" id="IPR028996">
    <property type="entry name" value="GM2-AP"/>
</dbReference>
<reference evidence="3" key="1">
    <citation type="submission" date="2020-03" db="EMBL/GenBank/DDBJ databases">
        <title>A transcriptome and proteome of the tick Rhipicephalus microplus shaped by the genetic composition of its hosts and developmental stage.</title>
        <authorList>
            <person name="Garcia G.R."/>
            <person name="Ribeiro J.M.C."/>
            <person name="Maruyama S.R."/>
            <person name="Gardinasse L.G."/>
            <person name="Nelson K."/>
            <person name="Ferreira B.R."/>
            <person name="Andrade T.G."/>
            <person name="Santos I.K.F.M."/>
        </authorList>
    </citation>
    <scope>NUCLEOTIDE SEQUENCE</scope>
    <source>
        <strain evidence="3">NSGR</strain>
        <tissue evidence="3">Salivary glands</tissue>
    </source>
</reference>
<dbReference type="GO" id="GO:0006689">
    <property type="term" value="P:ganglioside catabolic process"/>
    <property type="evidence" value="ECO:0007669"/>
    <property type="project" value="InterPro"/>
</dbReference>
<dbReference type="EMBL" id="GIKN01003140">
    <property type="protein sequence ID" value="NIE45413.1"/>
    <property type="molecule type" value="Transcribed_RNA"/>
</dbReference>
<dbReference type="AlphaFoldDB" id="A0A6G5A5A9"/>
<feature type="signal peptide" evidence="2">
    <location>
        <begin position="1"/>
        <end position="20"/>
    </location>
</feature>
<dbReference type="GO" id="GO:0009898">
    <property type="term" value="C:cytoplasmic side of plasma membrane"/>
    <property type="evidence" value="ECO:0007669"/>
    <property type="project" value="TreeGrafter"/>
</dbReference>
<evidence type="ECO:0000256" key="1">
    <source>
        <dbReference type="ARBA" id="ARBA00022729"/>
    </source>
</evidence>
<dbReference type="OrthoDB" id="6499631at2759"/>
<feature type="chain" id="PRO_5026121128" evidence="2">
    <location>
        <begin position="21"/>
        <end position="184"/>
    </location>
</feature>
<dbReference type="Gene3D" id="2.70.220.10">
    <property type="entry name" value="Ganglioside GM2 activator"/>
    <property type="match status" value="1"/>
</dbReference>
<dbReference type="InterPro" id="IPR036846">
    <property type="entry name" value="GM2-AP_sf"/>
</dbReference>
<keyword evidence="1 2" id="KW-0732">Signal</keyword>
<dbReference type="VEuPathDB" id="VectorBase:LOC119165740"/>
<accession>A0A6G5A5A9</accession>
<dbReference type="GO" id="GO:0008047">
    <property type="term" value="F:enzyme activator activity"/>
    <property type="evidence" value="ECO:0007669"/>
    <property type="project" value="InterPro"/>
</dbReference>
<dbReference type="PANTHER" id="PTHR17357">
    <property type="entry name" value="GM2 GANGLIOSIDE ACTIVATOR PROTEIN"/>
    <property type="match status" value="1"/>
</dbReference>
<protein>
    <submittedName>
        <fullName evidence="3">Putative ml domain protein</fullName>
    </submittedName>
</protein>
<sequence>MYAELFYICLARLLLVGAWTQRPVIKECSELQTFRVSNIIITDASISQLTTARFTLTLTKPLGNKPKLKLTLRKKSGIKVPCLLGYGSCTYKLCEGTTKQEQALARMWGNRCPVPAFEETPVIQFPMLPAMQMIIGIAPTKFTMRFEVTNGNITVGCQSFKVEIRRGKQKLVGGMQEKAVGLEE</sequence>
<organism evidence="3">
    <name type="scientific">Rhipicephalus microplus</name>
    <name type="common">Cattle tick</name>
    <name type="synonym">Boophilus microplus</name>
    <dbReference type="NCBI Taxonomy" id="6941"/>
    <lineage>
        <taxon>Eukaryota</taxon>
        <taxon>Metazoa</taxon>
        <taxon>Ecdysozoa</taxon>
        <taxon>Arthropoda</taxon>
        <taxon>Chelicerata</taxon>
        <taxon>Arachnida</taxon>
        <taxon>Acari</taxon>
        <taxon>Parasitiformes</taxon>
        <taxon>Ixodida</taxon>
        <taxon>Ixodoidea</taxon>
        <taxon>Ixodidae</taxon>
        <taxon>Rhipicephalinae</taxon>
        <taxon>Rhipicephalus</taxon>
        <taxon>Boophilus</taxon>
    </lineage>
</organism>
<name>A0A6G5A5A9_RHIMP</name>
<evidence type="ECO:0000256" key="2">
    <source>
        <dbReference type="SAM" id="SignalP"/>
    </source>
</evidence>
<dbReference type="PANTHER" id="PTHR17357:SF0">
    <property type="entry name" value="GANGLIOSIDE GM2 ACTIVATOR"/>
    <property type="match status" value="1"/>
</dbReference>
<dbReference type="GO" id="GO:0005319">
    <property type="term" value="F:lipid transporter activity"/>
    <property type="evidence" value="ECO:0007669"/>
    <property type="project" value="TreeGrafter"/>
</dbReference>
<evidence type="ECO:0000313" key="3">
    <source>
        <dbReference type="EMBL" id="NIE45413.1"/>
    </source>
</evidence>